<dbReference type="PROSITE" id="PS50836">
    <property type="entry name" value="DOMON"/>
    <property type="match status" value="1"/>
</dbReference>
<dbReference type="Pfam" id="PF08030">
    <property type="entry name" value="NAD_binding_6"/>
    <property type="match status" value="1"/>
</dbReference>
<proteinExistence type="predicted"/>
<dbReference type="InterPro" id="IPR017927">
    <property type="entry name" value="FAD-bd_FR_type"/>
</dbReference>
<feature type="transmembrane region" description="Helical" evidence="6">
    <location>
        <begin position="279"/>
        <end position="299"/>
    </location>
</feature>
<feature type="signal peptide" evidence="7">
    <location>
        <begin position="1"/>
        <end position="20"/>
    </location>
</feature>
<dbReference type="InterPro" id="IPR013121">
    <property type="entry name" value="Fe_red_NAD-bd_6"/>
</dbReference>
<dbReference type="InterPro" id="IPR050369">
    <property type="entry name" value="RBOH/FRE"/>
</dbReference>
<evidence type="ECO:0000256" key="6">
    <source>
        <dbReference type="SAM" id="Phobius"/>
    </source>
</evidence>
<name>A0AAU9LD47_9STRA</name>
<organism evidence="10 13">
    <name type="scientific">Peronospora belbahrii</name>
    <dbReference type="NCBI Taxonomy" id="622444"/>
    <lineage>
        <taxon>Eukaryota</taxon>
        <taxon>Sar</taxon>
        <taxon>Stramenopiles</taxon>
        <taxon>Oomycota</taxon>
        <taxon>Peronosporomycetes</taxon>
        <taxon>Peronosporales</taxon>
        <taxon>Peronosporaceae</taxon>
        <taxon>Peronospora</taxon>
    </lineage>
</organism>
<dbReference type="InterPro" id="IPR013130">
    <property type="entry name" value="Fe3_Rdtase_TM_dom"/>
</dbReference>
<gene>
    <name evidence="11" type="ORF">PBS001_LOCUS7406</name>
    <name evidence="10" type="ORF">PBS003_LOCUS9225</name>
</gene>
<dbReference type="SFLD" id="SFLDG01168">
    <property type="entry name" value="Ferric_reductase_subgroup_(FRE"/>
    <property type="match status" value="1"/>
</dbReference>
<dbReference type="InterPro" id="IPR039261">
    <property type="entry name" value="FNR_nucleotide-bd"/>
</dbReference>
<dbReference type="Pfam" id="PF08022">
    <property type="entry name" value="FAD_binding_8"/>
    <property type="match status" value="1"/>
</dbReference>
<dbReference type="PROSITE" id="PS51384">
    <property type="entry name" value="FAD_FR"/>
    <property type="match status" value="1"/>
</dbReference>
<evidence type="ECO:0000256" key="7">
    <source>
        <dbReference type="SAM" id="SignalP"/>
    </source>
</evidence>
<dbReference type="CDD" id="cd06186">
    <property type="entry name" value="NOX_Duox_like_FAD_NADP"/>
    <property type="match status" value="1"/>
</dbReference>
<dbReference type="EMBL" id="CAKKTJ010000335">
    <property type="protein sequence ID" value="CAH0482640.1"/>
    <property type="molecule type" value="Genomic_DNA"/>
</dbReference>
<dbReference type="InterPro" id="IPR045266">
    <property type="entry name" value="DOH_DOMON"/>
</dbReference>
<dbReference type="Gene3D" id="3.40.50.80">
    <property type="entry name" value="Nucleotide-binding domain of ferredoxin-NADP reductase (FNR) module"/>
    <property type="match status" value="1"/>
</dbReference>
<keyword evidence="12" id="KW-1185">Reference proteome</keyword>
<feature type="transmembrane region" description="Helical" evidence="6">
    <location>
        <begin position="346"/>
        <end position="366"/>
    </location>
</feature>
<dbReference type="AlphaFoldDB" id="A0AAU9LD47"/>
<feature type="chain" id="PRO_5043807047" description="DOMON domain-containing protein" evidence="7">
    <location>
        <begin position="21"/>
        <end position="736"/>
    </location>
</feature>
<evidence type="ECO:0000259" key="8">
    <source>
        <dbReference type="PROSITE" id="PS50836"/>
    </source>
</evidence>
<evidence type="ECO:0000256" key="1">
    <source>
        <dbReference type="ARBA" id="ARBA00004141"/>
    </source>
</evidence>
<dbReference type="InterPro" id="IPR013112">
    <property type="entry name" value="FAD-bd_8"/>
</dbReference>
<dbReference type="Pfam" id="PF01794">
    <property type="entry name" value="Ferric_reduct"/>
    <property type="match status" value="1"/>
</dbReference>
<evidence type="ECO:0000256" key="2">
    <source>
        <dbReference type="ARBA" id="ARBA00022692"/>
    </source>
</evidence>
<dbReference type="GO" id="GO:0016491">
    <property type="term" value="F:oxidoreductase activity"/>
    <property type="evidence" value="ECO:0007669"/>
    <property type="project" value="UniProtKB-KW"/>
</dbReference>
<dbReference type="PANTHER" id="PTHR11972:SF69">
    <property type="entry name" value="FERRIC REDUCTION OXIDASE 6-RELATED"/>
    <property type="match status" value="1"/>
</dbReference>
<keyword evidence="4" id="KW-0560">Oxidoreductase</keyword>
<dbReference type="InterPro" id="IPR017938">
    <property type="entry name" value="Riboflavin_synthase-like_b-brl"/>
</dbReference>
<feature type="domain" description="DOMON" evidence="8">
    <location>
        <begin position="44"/>
        <end position="165"/>
    </location>
</feature>
<feature type="transmembrane region" description="Helical" evidence="6">
    <location>
        <begin position="378"/>
        <end position="395"/>
    </location>
</feature>
<evidence type="ECO:0000256" key="4">
    <source>
        <dbReference type="ARBA" id="ARBA00023002"/>
    </source>
</evidence>
<feature type="domain" description="FAD-binding FR-type" evidence="9">
    <location>
        <begin position="448"/>
        <end position="560"/>
    </location>
</feature>
<evidence type="ECO:0008006" key="14">
    <source>
        <dbReference type="Google" id="ProtNLM"/>
    </source>
</evidence>
<dbReference type="SUPFAM" id="SSF52343">
    <property type="entry name" value="Ferredoxin reductase-like, C-terminal NADP-linked domain"/>
    <property type="match status" value="1"/>
</dbReference>
<dbReference type="SFLD" id="SFLDS00052">
    <property type="entry name" value="Ferric_Reductase_Domain"/>
    <property type="match status" value="1"/>
</dbReference>
<dbReference type="PANTHER" id="PTHR11972">
    <property type="entry name" value="NADPH OXIDASE"/>
    <property type="match status" value="1"/>
</dbReference>
<keyword evidence="5 6" id="KW-0472">Membrane</keyword>
<dbReference type="InterPro" id="IPR005018">
    <property type="entry name" value="DOMON_domain"/>
</dbReference>
<comment type="subcellular location">
    <subcellularLocation>
        <location evidence="1">Membrane</location>
        <topology evidence="1">Multi-pass membrane protein</topology>
    </subcellularLocation>
</comment>
<protein>
    <recommendedName>
        <fullName evidence="14">DOMON domain-containing protein</fullName>
    </recommendedName>
</protein>
<dbReference type="SUPFAM" id="SSF63380">
    <property type="entry name" value="Riboflavin synthase domain-like"/>
    <property type="match status" value="1"/>
</dbReference>
<reference evidence="10 12" key="1">
    <citation type="submission" date="2021-11" db="EMBL/GenBank/DDBJ databases">
        <authorList>
            <person name="Islam A."/>
            <person name="Islam S."/>
            <person name="Flora M.S."/>
            <person name="Rahman M."/>
            <person name="Ziaur R.M."/>
            <person name="Epstein J.H."/>
            <person name="Hassan M."/>
            <person name="Klassen M."/>
            <person name="Woodard K."/>
            <person name="Webb A."/>
            <person name="Webby R.J."/>
            <person name="El Zowalaty M.E."/>
        </authorList>
    </citation>
    <scope>NUCLEOTIDE SEQUENCE</scope>
    <source>
        <strain evidence="11">Pbs1</strain>
        <strain evidence="10">Pbs3</strain>
    </source>
</reference>
<sequence length="736" mass="79894">MARSFLPVLITALAANMASAQVANSDICSSPAFQALSGIRLGNSPIFVRTLIQGDDVCIEYQLDASVASEATWFGVGPSRDAVMVSNPASSVMMFFKDTGRPVSYLLGGYVNSDVTEESDQSAFVVGSTDTTSMSFSFQRTLAAATASEVALSDSASTTFIWAFGNSWPISTHRSGTNGVATFNVAAAANPNAQASTTISSVASTSWCSDKNCPGIVGGIAFAVMAVCGPLVTVVLKSSSVGKLLLHRTVASPPVKSTTNAPIPKPHTMFMQTLADLHFGELLVMLIFIAAVIVLIALLRDEDKHIVSGQVSVLVLMFLILPVARVPVWSILFGTSFERMIKFHRWLGLILNIAVIVHVIQTSEIVDILLDEKYGEVTPLYGFIAFVCFVAMTFLSIEPIRRMFFEVFYFAHRLLSIVGFVFTILHAPKLIGLALCVPLGLYALGLLYRWYSALTGSYKISASVHSASNSTTLILEPTTKTGRMAMNVNPGSYFMVRIPAISAIQWHPFSSIVTPDGKSIGFCIKAMGNRSFTRKLLEKASTQYELKANLCGPFGKMSLNLEHYDAVVLVAGGVGITPMINLINQTRLFPTAKASTDMDKAPKTTDWYVVWSVRKPEDILMMEEFLPTHTQLEFAARTSIQDPNAAILGTSPSAPININWMFHVSNARTSGVITRANGETLSYRSGKPVLDEFINTSRFNGRKVTVVACGPPTMTVEAQSLARDCSFDFHKEVFNW</sequence>
<keyword evidence="7" id="KW-0732">Signal</keyword>
<keyword evidence="2 6" id="KW-0812">Transmembrane</keyword>
<dbReference type="Proteomes" id="UP001160483">
    <property type="component" value="Unassembled WGS sequence"/>
</dbReference>
<dbReference type="CDD" id="cd09631">
    <property type="entry name" value="DOMON_DOH"/>
    <property type="match status" value="1"/>
</dbReference>
<feature type="transmembrane region" description="Helical" evidence="6">
    <location>
        <begin position="216"/>
        <end position="236"/>
    </location>
</feature>
<evidence type="ECO:0000256" key="3">
    <source>
        <dbReference type="ARBA" id="ARBA00022989"/>
    </source>
</evidence>
<dbReference type="Gene3D" id="2.40.30.10">
    <property type="entry name" value="Translation factors"/>
    <property type="match status" value="1"/>
</dbReference>
<evidence type="ECO:0000259" key="9">
    <source>
        <dbReference type="PROSITE" id="PS51384"/>
    </source>
</evidence>
<dbReference type="EMBL" id="CAKLCB010000373">
    <property type="protein sequence ID" value="CAH0520944.1"/>
    <property type="molecule type" value="Genomic_DNA"/>
</dbReference>
<keyword evidence="3 6" id="KW-1133">Transmembrane helix</keyword>
<feature type="transmembrane region" description="Helical" evidence="6">
    <location>
        <begin position="407"/>
        <end position="425"/>
    </location>
</feature>
<evidence type="ECO:0000313" key="13">
    <source>
        <dbReference type="Proteomes" id="UP001160483"/>
    </source>
</evidence>
<evidence type="ECO:0000313" key="10">
    <source>
        <dbReference type="EMBL" id="CAH0482640.1"/>
    </source>
</evidence>
<evidence type="ECO:0000313" key="12">
    <source>
        <dbReference type="Proteomes" id="UP001158986"/>
    </source>
</evidence>
<feature type="transmembrane region" description="Helical" evidence="6">
    <location>
        <begin position="431"/>
        <end position="451"/>
    </location>
</feature>
<accession>A0AAU9LD47</accession>
<dbReference type="Proteomes" id="UP001158986">
    <property type="component" value="Unassembled WGS sequence"/>
</dbReference>
<comment type="caution">
    <text evidence="10">The sequence shown here is derived from an EMBL/GenBank/DDBJ whole genome shotgun (WGS) entry which is preliminary data.</text>
</comment>
<dbReference type="GO" id="GO:0005886">
    <property type="term" value="C:plasma membrane"/>
    <property type="evidence" value="ECO:0007669"/>
    <property type="project" value="TreeGrafter"/>
</dbReference>
<feature type="transmembrane region" description="Helical" evidence="6">
    <location>
        <begin position="311"/>
        <end position="334"/>
    </location>
</feature>
<evidence type="ECO:0000256" key="5">
    <source>
        <dbReference type="ARBA" id="ARBA00023136"/>
    </source>
</evidence>
<evidence type="ECO:0000313" key="11">
    <source>
        <dbReference type="EMBL" id="CAH0520944.1"/>
    </source>
</evidence>